<organism evidence="2 3">
    <name type="scientific">Tatumella ptyseos ATCC 33301</name>
    <dbReference type="NCBI Taxonomy" id="1005995"/>
    <lineage>
        <taxon>Bacteria</taxon>
        <taxon>Pseudomonadati</taxon>
        <taxon>Pseudomonadota</taxon>
        <taxon>Gammaproteobacteria</taxon>
        <taxon>Enterobacterales</taxon>
        <taxon>Erwiniaceae</taxon>
        <taxon>Tatumella</taxon>
    </lineage>
</organism>
<dbReference type="OrthoDB" id="6479565at2"/>
<keyword evidence="1" id="KW-1133">Transmembrane helix</keyword>
<dbReference type="RefSeq" id="WP_029990260.1">
    <property type="nucleotide sequence ID" value="NZ_ATMJ01000020.1"/>
</dbReference>
<gene>
    <name evidence="2" type="ORF">GTPT_1746</name>
</gene>
<proteinExistence type="predicted"/>
<evidence type="ECO:0000313" key="3">
    <source>
        <dbReference type="Proteomes" id="UP000028602"/>
    </source>
</evidence>
<keyword evidence="1" id="KW-0812">Transmembrane</keyword>
<dbReference type="EMBL" id="JMPR01000028">
    <property type="protein sequence ID" value="KFD19814.1"/>
    <property type="molecule type" value="Genomic_DNA"/>
</dbReference>
<dbReference type="AlphaFoldDB" id="A0A085JH68"/>
<feature type="transmembrane region" description="Helical" evidence="1">
    <location>
        <begin position="62"/>
        <end position="80"/>
    </location>
</feature>
<reference evidence="2 3" key="1">
    <citation type="submission" date="2014-05" db="EMBL/GenBank/DDBJ databases">
        <title>ATOL: Assembling a taxonomically balanced genome-scale reconstruction of the evolutionary history of the Enterobacteriaceae.</title>
        <authorList>
            <person name="Plunkett G.III."/>
            <person name="Neeno-Eckwall E.C."/>
            <person name="Glasner J.D."/>
            <person name="Perna N.T."/>
        </authorList>
    </citation>
    <scope>NUCLEOTIDE SEQUENCE [LARGE SCALE GENOMIC DNA]</scope>
    <source>
        <strain evidence="2 3">ATCC 33301</strain>
    </source>
</reference>
<name>A0A085JH68_9GAMM</name>
<dbReference type="Proteomes" id="UP000028602">
    <property type="component" value="Unassembled WGS sequence"/>
</dbReference>
<keyword evidence="3" id="KW-1185">Reference proteome</keyword>
<sequence>MNTEMMICPHCKSEIPHGANVCRGCQAEIKYGTPGLFMLAGFILPLLATSWILNALRTHSTFVMWFIGLPLTVIGWLFFYKLSQKLFSRRIHFSRTVKK</sequence>
<protein>
    <recommendedName>
        <fullName evidence="4">Zinc ribbon domain-containing protein</fullName>
    </recommendedName>
</protein>
<evidence type="ECO:0008006" key="4">
    <source>
        <dbReference type="Google" id="ProtNLM"/>
    </source>
</evidence>
<accession>A0A085JH68</accession>
<feature type="transmembrane region" description="Helical" evidence="1">
    <location>
        <begin position="36"/>
        <end position="56"/>
    </location>
</feature>
<evidence type="ECO:0000313" key="2">
    <source>
        <dbReference type="EMBL" id="KFD19814.1"/>
    </source>
</evidence>
<keyword evidence="1" id="KW-0472">Membrane</keyword>
<evidence type="ECO:0000256" key="1">
    <source>
        <dbReference type="SAM" id="Phobius"/>
    </source>
</evidence>
<comment type="caution">
    <text evidence="2">The sequence shown here is derived from an EMBL/GenBank/DDBJ whole genome shotgun (WGS) entry which is preliminary data.</text>
</comment>